<accession>A0ABY6US22</accession>
<sequence length="116" mass="12820">MLVSNIFLLASLLTTATAAPVAASPGDIFNIVEPRWGQKWLRTLECTEEDAQRAGCLDGCVRYYSSGVVCKHSEKTERVRQEQMRSAASTPQTDEERPMYFWGTPGKGIQSVTPGH</sequence>
<feature type="signal peptide" evidence="2">
    <location>
        <begin position="1"/>
        <end position="18"/>
    </location>
</feature>
<evidence type="ECO:0008006" key="5">
    <source>
        <dbReference type="Google" id="ProtNLM"/>
    </source>
</evidence>
<evidence type="ECO:0000256" key="2">
    <source>
        <dbReference type="SAM" id="SignalP"/>
    </source>
</evidence>
<comment type="caution">
    <text evidence="3">The sequence shown here is derived from an EMBL/GenBank/DDBJ whole genome shotgun (WGS) entry which is preliminary data.</text>
</comment>
<keyword evidence="4" id="KW-1185">Reference proteome</keyword>
<evidence type="ECO:0000313" key="3">
    <source>
        <dbReference type="EMBL" id="VUC34196.1"/>
    </source>
</evidence>
<evidence type="ECO:0000313" key="4">
    <source>
        <dbReference type="Proteomes" id="UP000766486"/>
    </source>
</evidence>
<feature type="region of interest" description="Disordered" evidence="1">
    <location>
        <begin position="81"/>
        <end position="116"/>
    </location>
</feature>
<reference evidence="3 4" key="1">
    <citation type="submission" date="2019-06" db="EMBL/GenBank/DDBJ databases">
        <authorList>
            <person name="Broberg M."/>
        </authorList>
    </citation>
    <scope>NUCLEOTIDE SEQUENCE [LARGE SCALE GENOMIC DNA]</scope>
</reference>
<evidence type="ECO:0000256" key="1">
    <source>
        <dbReference type="SAM" id="MobiDB-lite"/>
    </source>
</evidence>
<protein>
    <recommendedName>
        <fullName evidence="5">Apple domain-containing protein</fullName>
    </recommendedName>
</protein>
<dbReference type="Proteomes" id="UP000766486">
    <property type="component" value="Unassembled WGS sequence"/>
</dbReference>
<feature type="chain" id="PRO_5046998134" description="Apple domain-containing protein" evidence="2">
    <location>
        <begin position="19"/>
        <end position="116"/>
    </location>
</feature>
<proteinExistence type="predicted"/>
<keyword evidence="2" id="KW-0732">Signal</keyword>
<dbReference type="EMBL" id="CABFNS010000876">
    <property type="protein sequence ID" value="VUC34196.1"/>
    <property type="molecule type" value="Genomic_DNA"/>
</dbReference>
<name>A0ABY6US22_BIOOC</name>
<gene>
    <name evidence="3" type="ORF">CLO192961_LOCUS371942</name>
</gene>
<organism evidence="3 4">
    <name type="scientific">Bionectria ochroleuca</name>
    <name type="common">Gliocladium roseum</name>
    <dbReference type="NCBI Taxonomy" id="29856"/>
    <lineage>
        <taxon>Eukaryota</taxon>
        <taxon>Fungi</taxon>
        <taxon>Dikarya</taxon>
        <taxon>Ascomycota</taxon>
        <taxon>Pezizomycotina</taxon>
        <taxon>Sordariomycetes</taxon>
        <taxon>Hypocreomycetidae</taxon>
        <taxon>Hypocreales</taxon>
        <taxon>Bionectriaceae</taxon>
        <taxon>Clonostachys</taxon>
    </lineage>
</organism>